<feature type="transmembrane region" description="Helical" evidence="22">
    <location>
        <begin position="36"/>
        <end position="58"/>
    </location>
</feature>
<keyword evidence="4" id="KW-0479">Metal-binding</keyword>
<comment type="catalytic activity">
    <reaction evidence="20">
        <text>N(6)-methyl-dATP + H2O = N(6)-methyl-dAMP + diphosphate + H(+)</text>
        <dbReference type="Rhea" id="RHEA:67604"/>
        <dbReference type="ChEBI" id="CHEBI:15377"/>
        <dbReference type="ChEBI" id="CHEBI:15378"/>
        <dbReference type="ChEBI" id="CHEBI:33019"/>
        <dbReference type="ChEBI" id="CHEBI:169976"/>
        <dbReference type="ChEBI" id="CHEBI:172872"/>
    </reaction>
    <physiologicalReaction direction="left-to-right" evidence="20">
        <dbReference type="Rhea" id="RHEA:67605"/>
    </physiologicalReaction>
</comment>
<comment type="cofactor">
    <cofactor evidence="1">
        <name>Mg(2+)</name>
        <dbReference type="ChEBI" id="CHEBI:18420"/>
    </cofactor>
</comment>
<evidence type="ECO:0000256" key="19">
    <source>
        <dbReference type="ARBA" id="ARBA00048894"/>
    </source>
</evidence>
<dbReference type="CDD" id="cd03427">
    <property type="entry name" value="NUDIX_MTH1_Nudt1"/>
    <property type="match status" value="1"/>
</dbReference>
<evidence type="ECO:0000256" key="13">
    <source>
        <dbReference type="ARBA" id="ARBA00029673"/>
    </source>
</evidence>
<dbReference type="SUPFAM" id="SSF55811">
    <property type="entry name" value="Nudix"/>
    <property type="match status" value="1"/>
</dbReference>
<proteinExistence type="inferred from homology"/>
<dbReference type="GO" id="GO:0008413">
    <property type="term" value="F:8-oxo-7,8-dihydroguanosine triphosphate pyrophosphatase activity"/>
    <property type="evidence" value="ECO:0007669"/>
    <property type="project" value="InterPro"/>
</dbReference>
<comment type="catalytic activity">
    <reaction evidence="7">
        <text>8-oxo-dATP + H2O = 8-oxo-dAMP + diphosphate + H(+)</text>
        <dbReference type="Rhea" id="RHEA:65396"/>
        <dbReference type="ChEBI" id="CHEBI:15377"/>
        <dbReference type="ChEBI" id="CHEBI:15378"/>
        <dbReference type="ChEBI" id="CHEBI:33019"/>
        <dbReference type="ChEBI" id="CHEBI:71361"/>
        <dbReference type="ChEBI" id="CHEBI:172871"/>
    </reaction>
    <physiologicalReaction direction="left-to-right" evidence="7">
        <dbReference type="Rhea" id="RHEA:65397"/>
    </physiologicalReaction>
</comment>
<evidence type="ECO:0000256" key="22">
    <source>
        <dbReference type="SAM" id="Phobius"/>
    </source>
</evidence>
<keyword evidence="5" id="KW-0378">Hydrolase</keyword>
<feature type="transmembrane region" description="Helical" evidence="22">
    <location>
        <begin position="64"/>
        <end position="80"/>
    </location>
</feature>
<comment type="catalytic activity">
    <reaction evidence="18">
        <text>N(6)-methyl-ATP + H2O = N(6)-methyl-AMP + diphosphate + H(+)</text>
        <dbReference type="Rhea" id="RHEA:67608"/>
        <dbReference type="ChEBI" id="CHEBI:15377"/>
        <dbReference type="ChEBI" id="CHEBI:15378"/>
        <dbReference type="ChEBI" id="CHEBI:33019"/>
        <dbReference type="ChEBI" id="CHEBI:144842"/>
        <dbReference type="ChEBI" id="CHEBI:172873"/>
    </reaction>
    <physiologicalReaction direction="left-to-right" evidence="18">
        <dbReference type="Rhea" id="RHEA:67609"/>
    </physiologicalReaction>
</comment>
<evidence type="ECO:0000256" key="20">
    <source>
        <dbReference type="ARBA" id="ARBA00049032"/>
    </source>
</evidence>
<dbReference type="InterPro" id="IPR000086">
    <property type="entry name" value="NUDIX_hydrolase_dom"/>
</dbReference>
<reference evidence="24 25" key="1">
    <citation type="submission" date="2022-12" db="EMBL/GenBank/DDBJ databases">
        <title>Metagenome assembled genome from gulf of manar.</title>
        <authorList>
            <person name="Kohli P."/>
            <person name="Pk S."/>
            <person name="Venkata Ramana C."/>
            <person name="Sasikala C."/>
        </authorList>
    </citation>
    <scope>NUCLEOTIDE SEQUENCE [LARGE SCALE GENOMIC DNA]</scope>
    <source>
        <strain evidence="24">JB008</strain>
    </source>
</reference>
<evidence type="ECO:0000313" key="25">
    <source>
        <dbReference type="Proteomes" id="UP001221217"/>
    </source>
</evidence>
<dbReference type="GO" id="GO:0008828">
    <property type="term" value="F:dATP diphosphatase activity"/>
    <property type="evidence" value="ECO:0007669"/>
    <property type="project" value="UniProtKB-EC"/>
</dbReference>
<evidence type="ECO:0000256" key="21">
    <source>
        <dbReference type="ARBA" id="ARBA00053094"/>
    </source>
</evidence>
<dbReference type="PROSITE" id="PS51462">
    <property type="entry name" value="NUDIX"/>
    <property type="match status" value="1"/>
</dbReference>
<comment type="catalytic activity">
    <reaction evidence="10">
        <text>2-oxo-ATP + H2O = 2-oxo-AMP + diphosphate + H(+)</text>
        <dbReference type="Rhea" id="RHEA:67392"/>
        <dbReference type="ChEBI" id="CHEBI:15377"/>
        <dbReference type="ChEBI" id="CHEBI:15378"/>
        <dbReference type="ChEBI" id="CHEBI:33019"/>
        <dbReference type="ChEBI" id="CHEBI:71395"/>
        <dbReference type="ChEBI" id="CHEBI:172878"/>
    </reaction>
    <physiologicalReaction direction="left-to-right" evidence="10">
        <dbReference type="Rhea" id="RHEA:67393"/>
    </physiologicalReaction>
</comment>
<evidence type="ECO:0000256" key="5">
    <source>
        <dbReference type="ARBA" id="ARBA00022801"/>
    </source>
</evidence>
<name>A0AAJ1IBW1_9SPIO</name>
<sequence>MIAEKLTEPVFWALAAAAILNIMQRRHHKHCVKKRTSTLIWAVLIFAFYVVVIVVASNEGLSDYFLLAGVAIVAVAAYILREKAIPYKIKCVSCGERMSFERIMYYDSNMCEKCDPPVEEEEPKPGFLQKFMKPAEEPQAEPEKPVVVPDTVEEVDWDSWKFTEQAVICYIKDNDKNQVLLINKKTGLGAGKVNAPGGRIEPGEMPLEAVVRECQEEVGLTPADPKHVGDLFFIFKNGHSLRGFVYTAEAFSGDMIETDEAEPFWCDRERIPYDKMWADDALWLEKALNDIKISGRFIFDDDEMLSHDLEIDE</sequence>
<comment type="function">
    <text evidence="21">Oxidized purine nucleoside triphosphate hydrolase which is a prominent sanitizer of the oxidized nucleotide pool. Catalyzes the hydrolysis of 2-oxo-dATP (2-hydroxy-dATP) into 2-oxo-dAMP. Also has a significant hydrolase activity toward 2-oxo-ATP, 8-oxo-dGTP and 8-oxo-dATP. Through the hydrolysis of oxidized purine nucleoside triphosphates, prevents their incorporation into DNA and the subsequent transversions A:T to C:G and G:C to T:A. Also catalyzes the hydrolysis of methylated purine nucleoside triphosphate preventing their integration into DNA. Through this antimutagenic activity protects cells from oxidative stress.</text>
</comment>
<evidence type="ECO:0000256" key="2">
    <source>
        <dbReference type="ARBA" id="ARBA00005582"/>
    </source>
</evidence>
<keyword evidence="22" id="KW-1133">Transmembrane helix</keyword>
<comment type="catalytic activity">
    <reaction evidence="8">
        <text>2-oxo-dATP + H2O = 2-oxo-dAMP + diphosphate + H(+)</text>
        <dbReference type="Rhea" id="RHEA:31583"/>
        <dbReference type="ChEBI" id="CHEBI:15377"/>
        <dbReference type="ChEBI" id="CHEBI:15378"/>
        <dbReference type="ChEBI" id="CHEBI:33019"/>
        <dbReference type="ChEBI" id="CHEBI:63212"/>
        <dbReference type="ChEBI" id="CHEBI:77897"/>
        <dbReference type="EC" id="3.6.1.56"/>
    </reaction>
    <physiologicalReaction direction="left-to-right" evidence="8">
        <dbReference type="Rhea" id="RHEA:31584"/>
    </physiologicalReaction>
</comment>
<evidence type="ECO:0000256" key="8">
    <source>
        <dbReference type="ARBA" id="ARBA00024459"/>
    </source>
</evidence>
<dbReference type="GO" id="GO:0042262">
    <property type="term" value="P:DNA protection"/>
    <property type="evidence" value="ECO:0007669"/>
    <property type="project" value="InterPro"/>
</dbReference>
<comment type="similarity">
    <text evidence="2">Belongs to the Nudix hydrolase family.</text>
</comment>
<dbReference type="Pfam" id="PF00293">
    <property type="entry name" value="NUDIX"/>
    <property type="match status" value="1"/>
</dbReference>
<dbReference type="InterPro" id="IPR015797">
    <property type="entry name" value="NUDIX_hydrolase-like_dom_sf"/>
</dbReference>
<dbReference type="PANTHER" id="PTHR43758">
    <property type="entry name" value="7,8-DIHYDRO-8-OXOGUANINE TRIPHOSPHATASE"/>
    <property type="match status" value="1"/>
</dbReference>
<evidence type="ECO:0000256" key="1">
    <source>
        <dbReference type="ARBA" id="ARBA00001946"/>
    </source>
</evidence>
<evidence type="ECO:0000256" key="11">
    <source>
        <dbReference type="ARBA" id="ARBA00026103"/>
    </source>
</evidence>
<keyword evidence="6" id="KW-0460">Magnesium</keyword>
<organism evidence="24 25">
    <name type="scientific">Candidatus Thalassospirochaeta sargassi</name>
    <dbReference type="NCBI Taxonomy" id="3119039"/>
    <lineage>
        <taxon>Bacteria</taxon>
        <taxon>Pseudomonadati</taxon>
        <taxon>Spirochaetota</taxon>
        <taxon>Spirochaetia</taxon>
        <taxon>Spirochaetales</taxon>
        <taxon>Spirochaetaceae</taxon>
        <taxon>Candidatus Thalassospirochaeta</taxon>
    </lineage>
</organism>
<feature type="domain" description="Nudix hydrolase" evidence="23">
    <location>
        <begin position="162"/>
        <end position="292"/>
    </location>
</feature>
<evidence type="ECO:0000256" key="3">
    <source>
        <dbReference type="ARBA" id="ARBA00011245"/>
    </source>
</evidence>
<comment type="caution">
    <text evidence="24">The sequence shown here is derived from an EMBL/GenBank/DDBJ whole genome shotgun (WGS) entry which is preliminary data.</text>
</comment>
<dbReference type="EC" id="3.6.1.56" evidence="11"/>
<evidence type="ECO:0000259" key="23">
    <source>
        <dbReference type="PROSITE" id="PS51462"/>
    </source>
</evidence>
<dbReference type="EMBL" id="JAQQAL010000011">
    <property type="protein sequence ID" value="MDC7226402.1"/>
    <property type="molecule type" value="Genomic_DNA"/>
</dbReference>
<protein>
    <recommendedName>
        <fullName evidence="12">Oxidized purine nucleoside triphosphate hydrolase</fullName>
        <ecNumber evidence="11">3.6.1.56</ecNumber>
    </recommendedName>
    <alternativeName>
        <fullName evidence="16">2-hydroxy-dATP diphosphatase</fullName>
    </alternativeName>
    <alternativeName>
        <fullName evidence="15">7,8-dihydro-8-oxoguanine triphosphatase</fullName>
    </alternativeName>
    <alternativeName>
        <fullName evidence="14">8-oxo-dGTPase</fullName>
    </alternativeName>
    <alternativeName>
        <fullName evidence="17">Methylated purine nucleoside triphosphate hydrolase</fullName>
    </alternativeName>
    <alternativeName>
        <fullName evidence="13">Nucleoside diphosphate-linked moiety X motif 1</fullName>
    </alternativeName>
</protein>
<dbReference type="GO" id="GO:0005737">
    <property type="term" value="C:cytoplasm"/>
    <property type="evidence" value="ECO:0007669"/>
    <property type="project" value="TreeGrafter"/>
</dbReference>
<evidence type="ECO:0000256" key="6">
    <source>
        <dbReference type="ARBA" id="ARBA00022842"/>
    </source>
</evidence>
<evidence type="ECO:0000256" key="4">
    <source>
        <dbReference type="ARBA" id="ARBA00022723"/>
    </source>
</evidence>
<evidence type="ECO:0000256" key="10">
    <source>
        <dbReference type="ARBA" id="ARBA00024596"/>
    </source>
</evidence>
<keyword evidence="22" id="KW-0812">Transmembrane</keyword>
<comment type="subunit">
    <text evidence="3">Monomer.</text>
</comment>
<evidence type="ECO:0000256" key="15">
    <source>
        <dbReference type="ARBA" id="ARBA00030682"/>
    </source>
</evidence>
<dbReference type="PRINTS" id="PR01403">
    <property type="entry name" value="8OXTPHPHTASE"/>
</dbReference>
<evidence type="ECO:0000256" key="18">
    <source>
        <dbReference type="ARBA" id="ARBA00048002"/>
    </source>
</evidence>
<feature type="transmembrane region" description="Helical" evidence="22">
    <location>
        <begin position="6"/>
        <end position="24"/>
    </location>
</feature>
<evidence type="ECO:0000256" key="9">
    <source>
        <dbReference type="ARBA" id="ARBA00024486"/>
    </source>
</evidence>
<dbReference type="InterPro" id="IPR003563">
    <property type="entry name" value="8ODP"/>
</dbReference>
<dbReference type="Proteomes" id="UP001221217">
    <property type="component" value="Unassembled WGS sequence"/>
</dbReference>
<comment type="catalytic activity">
    <reaction evidence="19">
        <text>O(6)-methyl-dGTP + H2O = O(6)-methyl-dGMP + diphosphate + H(+)</text>
        <dbReference type="Rhea" id="RHEA:67600"/>
        <dbReference type="ChEBI" id="CHEBI:15377"/>
        <dbReference type="ChEBI" id="CHEBI:15378"/>
        <dbReference type="ChEBI" id="CHEBI:33019"/>
        <dbReference type="ChEBI" id="CHEBI:169974"/>
        <dbReference type="ChEBI" id="CHEBI:169975"/>
    </reaction>
    <physiologicalReaction direction="left-to-right" evidence="19">
        <dbReference type="Rhea" id="RHEA:67601"/>
    </physiologicalReaction>
</comment>
<dbReference type="GO" id="GO:0046872">
    <property type="term" value="F:metal ion binding"/>
    <property type="evidence" value="ECO:0007669"/>
    <property type="project" value="UniProtKB-KW"/>
</dbReference>
<evidence type="ECO:0000256" key="16">
    <source>
        <dbReference type="ARBA" id="ARBA00031927"/>
    </source>
</evidence>
<keyword evidence="22" id="KW-0472">Membrane</keyword>
<gene>
    <name evidence="24" type="ORF">PQJ61_06530</name>
</gene>
<accession>A0AAJ1IBW1</accession>
<evidence type="ECO:0000256" key="17">
    <source>
        <dbReference type="ARBA" id="ARBA00032071"/>
    </source>
</evidence>
<evidence type="ECO:0000313" key="24">
    <source>
        <dbReference type="EMBL" id="MDC7226402.1"/>
    </source>
</evidence>
<dbReference type="PANTHER" id="PTHR43758:SF2">
    <property type="entry name" value="OXIDIZED PURINE NUCLEOSIDE TRIPHOSPHATE HYDROLASE"/>
    <property type="match status" value="1"/>
</dbReference>
<dbReference type="Gene3D" id="3.90.79.10">
    <property type="entry name" value="Nucleoside Triphosphate Pyrophosphohydrolase"/>
    <property type="match status" value="1"/>
</dbReference>
<comment type="catalytic activity">
    <reaction evidence="9">
        <text>8-oxo-dGTP + H2O = 8-oxo-dGMP + diphosphate + H(+)</text>
        <dbReference type="Rhea" id="RHEA:31575"/>
        <dbReference type="ChEBI" id="CHEBI:15377"/>
        <dbReference type="ChEBI" id="CHEBI:15378"/>
        <dbReference type="ChEBI" id="CHEBI:33019"/>
        <dbReference type="ChEBI" id="CHEBI:63224"/>
        <dbReference type="ChEBI" id="CHEBI:77896"/>
    </reaction>
    <physiologicalReaction direction="left-to-right" evidence="9">
        <dbReference type="Rhea" id="RHEA:31576"/>
    </physiologicalReaction>
</comment>
<evidence type="ECO:0000256" key="12">
    <source>
        <dbReference type="ARBA" id="ARBA00026218"/>
    </source>
</evidence>
<evidence type="ECO:0000256" key="14">
    <source>
        <dbReference type="ARBA" id="ARBA00030634"/>
    </source>
</evidence>
<dbReference type="AlphaFoldDB" id="A0AAJ1IBW1"/>
<evidence type="ECO:0000256" key="7">
    <source>
        <dbReference type="ARBA" id="ARBA00024448"/>
    </source>
</evidence>